<keyword evidence="11" id="KW-0694">RNA-binding</keyword>
<accession>A0ABQ7HXX9</accession>
<comment type="caution">
    <text evidence="15">The sequence shown here is derived from an EMBL/GenBank/DDBJ whole genome shotgun (WGS) entry which is preliminary data.</text>
</comment>
<evidence type="ECO:0000256" key="4">
    <source>
        <dbReference type="ARBA" id="ARBA00008372"/>
    </source>
</evidence>
<dbReference type="InterPro" id="IPR039637">
    <property type="entry name" value="CNOT7/CNOT8/Pop2"/>
</dbReference>
<organism evidence="15 16">
    <name type="scientific">Astathelohania contejeani</name>
    <dbReference type="NCBI Taxonomy" id="164912"/>
    <lineage>
        <taxon>Eukaryota</taxon>
        <taxon>Fungi</taxon>
        <taxon>Fungi incertae sedis</taxon>
        <taxon>Microsporidia</taxon>
        <taxon>Astathelohaniidae</taxon>
        <taxon>Astathelohania</taxon>
    </lineage>
</organism>
<evidence type="ECO:0000256" key="1">
    <source>
        <dbReference type="ARBA" id="ARBA00001663"/>
    </source>
</evidence>
<sequence>MTIDSLIVNVWRDNFEYEIKKISKLMKQYNYVSMDTEFPGVVAKPIGNFTSQSSYSYQQLRCNVDLLSLIQLGITLSDENGITPEPRCTWQFNFAFNLDNDMFSRESIDLLTDASLEFSKHESCGLRIEEFGELLITSGLVMSRNVVWISFHSSYDFGYLMKVLTCNPLPPNEEGFFKYLNALFPRFYDMKYILMGTKYLKRGLQEIADDLGVKRRGIQHQAGSDSHLTAMTFFKIKNMLFDGVIDDNKYLGKLFGIESRCEEYSNV</sequence>
<dbReference type="Gene3D" id="3.30.420.10">
    <property type="entry name" value="Ribonuclease H-like superfamily/Ribonuclease H"/>
    <property type="match status" value="1"/>
</dbReference>
<comment type="catalytic activity">
    <reaction evidence="1">
        <text>Exonucleolytic cleavage of poly(A) to 5'-AMP.</text>
        <dbReference type="EC" id="3.1.13.4"/>
    </reaction>
</comment>
<keyword evidence="8" id="KW-0479">Metal-binding</keyword>
<evidence type="ECO:0000256" key="3">
    <source>
        <dbReference type="ARBA" id="ARBA00004496"/>
    </source>
</evidence>
<keyword evidence="14" id="KW-0539">Nucleus</keyword>
<dbReference type="SUPFAM" id="SSF53098">
    <property type="entry name" value="Ribonuclease H-like"/>
    <property type="match status" value="1"/>
</dbReference>
<keyword evidence="10" id="KW-0269">Exonuclease</keyword>
<keyword evidence="9" id="KW-0378">Hydrolase</keyword>
<evidence type="ECO:0000256" key="11">
    <source>
        <dbReference type="ARBA" id="ARBA00022884"/>
    </source>
</evidence>
<protein>
    <recommendedName>
        <fullName evidence="5">poly(A)-specific ribonuclease</fullName>
        <ecNumber evidence="5">3.1.13.4</ecNumber>
    </recommendedName>
</protein>
<evidence type="ECO:0000256" key="8">
    <source>
        <dbReference type="ARBA" id="ARBA00022723"/>
    </source>
</evidence>
<evidence type="ECO:0000256" key="9">
    <source>
        <dbReference type="ARBA" id="ARBA00022801"/>
    </source>
</evidence>
<dbReference type="Pfam" id="PF04857">
    <property type="entry name" value="CAF1"/>
    <property type="match status" value="2"/>
</dbReference>
<keyword evidence="13" id="KW-0804">Transcription</keyword>
<dbReference type="Proteomes" id="UP001516464">
    <property type="component" value="Unassembled WGS sequence"/>
</dbReference>
<name>A0ABQ7HXX9_9MICR</name>
<evidence type="ECO:0000256" key="2">
    <source>
        <dbReference type="ARBA" id="ARBA00004123"/>
    </source>
</evidence>
<evidence type="ECO:0000256" key="14">
    <source>
        <dbReference type="ARBA" id="ARBA00023242"/>
    </source>
</evidence>
<dbReference type="InterPro" id="IPR006941">
    <property type="entry name" value="RNase_CAF1"/>
</dbReference>
<dbReference type="InterPro" id="IPR012337">
    <property type="entry name" value="RNaseH-like_sf"/>
</dbReference>
<proteinExistence type="inferred from homology"/>
<comment type="subcellular location">
    <subcellularLocation>
        <location evidence="3">Cytoplasm</location>
    </subcellularLocation>
    <subcellularLocation>
        <location evidence="2">Nucleus</location>
    </subcellularLocation>
</comment>
<keyword evidence="12" id="KW-0805">Transcription regulation</keyword>
<evidence type="ECO:0000313" key="16">
    <source>
        <dbReference type="Proteomes" id="UP001516464"/>
    </source>
</evidence>
<comment type="similarity">
    <text evidence="4">Belongs to the CAF1 family.</text>
</comment>
<reference evidence="15 16" key="1">
    <citation type="submission" date="2019-01" db="EMBL/GenBank/DDBJ databases">
        <title>Genomes sequencing and comparative genomics of infectious freshwater microsporidia, Cucumispora dikerogammari and Thelohania contejeani.</title>
        <authorList>
            <person name="Cormier A."/>
            <person name="Giraud I."/>
            <person name="Wattier R."/>
            <person name="Teixeira M."/>
            <person name="Grandjean F."/>
            <person name="Rigaud T."/>
            <person name="Cordaux R."/>
        </authorList>
    </citation>
    <scope>NUCLEOTIDE SEQUENCE [LARGE SCALE GENOMIC DNA]</scope>
    <source>
        <strain evidence="15">T1</strain>
        <tissue evidence="15">Spores</tissue>
    </source>
</reference>
<dbReference type="PANTHER" id="PTHR10797">
    <property type="entry name" value="CCR4-NOT TRANSCRIPTION COMPLEX SUBUNIT"/>
    <property type="match status" value="1"/>
</dbReference>
<evidence type="ECO:0000313" key="15">
    <source>
        <dbReference type="EMBL" id="KAF7682967.1"/>
    </source>
</evidence>
<evidence type="ECO:0000256" key="12">
    <source>
        <dbReference type="ARBA" id="ARBA00023015"/>
    </source>
</evidence>
<gene>
    <name evidence="15" type="primary">Cnot7</name>
    <name evidence="15" type="ORF">TCON_1819</name>
</gene>
<dbReference type="EMBL" id="SBIQ01000149">
    <property type="protein sequence ID" value="KAF7682967.1"/>
    <property type="molecule type" value="Genomic_DNA"/>
</dbReference>
<dbReference type="EC" id="3.1.13.4" evidence="5"/>
<evidence type="ECO:0000256" key="7">
    <source>
        <dbReference type="ARBA" id="ARBA00022722"/>
    </source>
</evidence>
<keyword evidence="7" id="KW-0540">Nuclease</keyword>
<evidence type="ECO:0000256" key="5">
    <source>
        <dbReference type="ARBA" id="ARBA00012161"/>
    </source>
</evidence>
<keyword evidence="6" id="KW-0963">Cytoplasm</keyword>
<keyword evidence="16" id="KW-1185">Reference proteome</keyword>
<dbReference type="InterPro" id="IPR036397">
    <property type="entry name" value="RNaseH_sf"/>
</dbReference>
<evidence type="ECO:0000256" key="13">
    <source>
        <dbReference type="ARBA" id="ARBA00023163"/>
    </source>
</evidence>
<evidence type="ECO:0000256" key="6">
    <source>
        <dbReference type="ARBA" id="ARBA00022490"/>
    </source>
</evidence>
<evidence type="ECO:0000256" key="10">
    <source>
        <dbReference type="ARBA" id="ARBA00022839"/>
    </source>
</evidence>